<evidence type="ECO:0000313" key="2">
    <source>
        <dbReference type="EMBL" id="OPJ66365.1"/>
    </source>
</evidence>
<feature type="region of interest" description="Disordered" evidence="1">
    <location>
        <begin position="81"/>
        <end position="100"/>
    </location>
</feature>
<organism evidence="2 3">
    <name type="scientific">Patagioenas fasciata monilis</name>
    <dbReference type="NCBI Taxonomy" id="372326"/>
    <lineage>
        <taxon>Eukaryota</taxon>
        <taxon>Metazoa</taxon>
        <taxon>Chordata</taxon>
        <taxon>Craniata</taxon>
        <taxon>Vertebrata</taxon>
        <taxon>Euteleostomi</taxon>
        <taxon>Archelosauria</taxon>
        <taxon>Archosauria</taxon>
        <taxon>Dinosauria</taxon>
        <taxon>Saurischia</taxon>
        <taxon>Theropoda</taxon>
        <taxon>Coelurosauria</taxon>
        <taxon>Aves</taxon>
        <taxon>Neognathae</taxon>
        <taxon>Neoaves</taxon>
        <taxon>Columbimorphae</taxon>
        <taxon>Columbiformes</taxon>
        <taxon>Columbidae</taxon>
        <taxon>Patagioenas</taxon>
    </lineage>
</organism>
<dbReference type="AlphaFoldDB" id="A0A1V4J2V2"/>
<name>A0A1V4J2V2_PATFA</name>
<feature type="region of interest" description="Disordered" evidence="1">
    <location>
        <begin position="1"/>
        <end position="65"/>
    </location>
</feature>
<protein>
    <submittedName>
        <fullName evidence="2">Uncharacterized protein</fullName>
    </submittedName>
</protein>
<sequence>MWGTRATFMEQEQQAPSHNGPKVAQGRGAVLTAAEEGKKPPGTSANLPRGKKFLPDPSAGDRLFPEHGSKTWLLVPQAGRAAQEVPKPYSPLTWSPLRGF</sequence>
<accession>A0A1V4J2V2</accession>
<dbReference type="EMBL" id="LSYS01009400">
    <property type="protein sequence ID" value="OPJ66365.1"/>
    <property type="molecule type" value="Genomic_DNA"/>
</dbReference>
<keyword evidence="3" id="KW-1185">Reference proteome</keyword>
<evidence type="ECO:0000313" key="3">
    <source>
        <dbReference type="Proteomes" id="UP000190648"/>
    </source>
</evidence>
<evidence type="ECO:0000256" key="1">
    <source>
        <dbReference type="SAM" id="MobiDB-lite"/>
    </source>
</evidence>
<gene>
    <name evidence="2" type="ORF">AV530_017102</name>
</gene>
<proteinExistence type="predicted"/>
<dbReference type="Proteomes" id="UP000190648">
    <property type="component" value="Unassembled WGS sequence"/>
</dbReference>
<reference evidence="2 3" key="1">
    <citation type="submission" date="2016-02" db="EMBL/GenBank/DDBJ databases">
        <title>Band-tailed pigeon sequencing and assembly.</title>
        <authorList>
            <person name="Soares A.E."/>
            <person name="Novak B.J."/>
            <person name="Rice E.S."/>
            <person name="O'Connell B."/>
            <person name="Chang D."/>
            <person name="Weber S."/>
            <person name="Shapiro B."/>
        </authorList>
    </citation>
    <scope>NUCLEOTIDE SEQUENCE [LARGE SCALE GENOMIC DNA]</scope>
    <source>
        <strain evidence="2">BTP2013</strain>
        <tissue evidence="2">Blood</tissue>
    </source>
</reference>
<comment type="caution">
    <text evidence="2">The sequence shown here is derived from an EMBL/GenBank/DDBJ whole genome shotgun (WGS) entry which is preliminary data.</text>
</comment>